<comment type="caution">
    <text evidence="1">The sequence shown here is derived from an EMBL/GenBank/DDBJ whole genome shotgun (WGS) entry which is preliminary data.</text>
</comment>
<protein>
    <submittedName>
        <fullName evidence="1">Uncharacterized protein</fullName>
    </submittedName>
</protein>
<evidence type="ECO:0000313" key="2">
    <source>
        <dbReference type="Proteomes" id="UP000821845"/>
    </source>
</evidence>
<evidence type="ECO:0000313" key="1">
    <source>
        <dbReference type="EMBL" id="KAH6942376.1"/>
    </source>
</evidence>
<keyword evidence="2" id="KW-1185">Reference proteome</keyword>
<accession>A0ACB7T5B7</accession>
<proteinExistence type="predicted"/>
<dbReference type="EMBL" id="CM023490">
    <property type="protein sequence ID" value="KAH6942376.1"/>
    <property type="molecule type" value="Genomic_DNA"/>
</dbReference>
<reference evidence="1" key="1">
    <citation type="submission" date="2020-05" db="EMBL/GenBank/DDBJ databases">
        <title>Large-scale comparative analyses of tick genomes elucidate their genetic diversity and vector capacities.</title>
        <authorList>
            <person name="Jia N."/>
            <person name="Wang J."/>
            <person name="Shi W."/>
            <person name="Du L."/>
            <person name="Sun Y."/>
            <person name="Zhan W."/>
            <person name="Jiang J."/>
            <person name="Wang Q."/>
            <person name="Zhang B."/>
            <person name="Ji P."/>
            <person name="Sakyi L.B."/>
            <person name="Cui X."/>
            <person name="Yuan T."/>
            <person name="Jiang B."/>
            <person name="Yang W."/>
            <person name="Lam T.T.-Y."/>
            <person name="Chang Q."/>
            <person name="Ding S."/>
            <person name="Wang X."/>
            <person name="Zhu J."/>
            <person name="Ruan X."/>
            <person name="Zhao L."/>
            <person name="Wei J."/>
            <person name="Que T."/>
            <person name="Du C."/>
            <person name="Cheng J."/>
            <person name="Dai P."/>
            <person name="Han X."/>
            <person name="Huang E."/>
            <person name="Gao Y."/>
            <person name="Liu J."/>
            <person name="Shao H."/>
            <person name="Ye R."/>
            <person name="Li L."/>
            <person name="Wei W."/>
            <person name="Wang X."/>
            <person name="Wang C."/>
            <person name="Yang T."/>
            <person name="Huo Q."/>
            <person name="Li W."/>
            <person name="Guo W."/>
            <person name="Chen H."/>
            <person name="Zhou L."/>
            <person name="Ni X."/>
            <person name="Tian J."/>
            <person name="Zhou Y."/>
            <person name="Sheng Y."/>
            <person name="Liu T."/>
            <person name="Pan Y."/>
            <person name="Xia L."/>
            <person name="Li J."/>
            <person name="Zhao F."/>
            <person name="Cao W."/>
        </authorList>
    </citation>
    <scope>NUCLEOTIDE SEQUENCE</scope>
    <source>
        <strain evidence="1">Hyas-2018</strain>
    </source>
</reference>
<organism evidence="1 2">
    <name type="scientific">Hyalomma asiaticum</name>
    <name type="common">Tick</name>
    <dbReference type="NCBI Taxonomy" id="266040"/>
    <lineage>
        <taxon>Eukaryota</taxon>
        <taxon>Metazoa</taxon>
        <taxon>Ecdysozoa</taxon>
        <taxon>Arthropoda</taxon>
        <taxon>Chelicerata</taxon>
        <taxon>Arachnida</taxon>
        <taxon>Acari</taxon>
        <taxon>Parasitiformes</taxon>
        <taxon>Ixodida</taxon>
        <taxon>Ixodoidea</taxon>
        <taxon>Ixodidae</taxon>
        <taxon>Hyalomminae</taxon>
        <taxon>Hyalomma</taxon>
    </lineage>
</organism>
<sequence length="457" mass="51029">MSDVACGYRLVPQEDPDDSADTFYFTMEDRMYVCSGMTVTSGSVVIQKDDSNLIGISIGGGAPLCPCLYVVQVFDNTPAARDGTLQSGDEIVGVNGTAVKGKTKVEVAKMIQSVKASSGQHLLCRWLEVTINYNKLHADPKQGKTLDIVLKKAKHRIVENMSSTTADALGLSRAILCNDSLVKKLEELSRNEQIYKGLMEHTHHMLKAFFDMCHVYRTFGDVFAEIGVREPQPRASEAFTRFGEAHRSIEKYGIKLLKTMLSDLNTYLNKAVPDTKLTIKKYADAKFEYLSYCLKVKEMDDEEYAYQALQEPLYRVETGNYEYRLILRCRQDARVRFAKLRSDVLVKLELLDQKHVQDIVFQLQRLVSALSQYHSDCHGVMKGSCIFPIEVDLSRSTFHYPDPSVSPYQDEEEEDEEDDELLSAGSGPSTAEANGASASSSATLVATAVEKSLLLND</sequence>
<gene>
    <name evidence="1" type="ORF">HPB50_004235</name>
</gene>
<dbReference type="Proteomes" id="UP000821845">
    <property type="component" value="Chromosome 10"/>
</dbReference>
<name>A0ACB7T5B7_HYAAI</name>